<evidence type="ECO:0000256" key="3">
    <source>
        <dbReference type="ARBA" id="ARBA00022962"/>
    </source>
</evidence>
<evidence type="ECO:0000259" key="4">
    <source>
        <dbReference type="PROSITE" id="PS51278"/>
    </source>
</evidence>
<accession>A0A3E2HRI1</accession>
<evidence type="ECO:0000256" key="1">
    <source>
        <dbReference type="ARBA" id="ARBA00022605"/>
    </source>
</evidence>
<name>A0A3E2HRI1_SCYLI</name>
<feature type="non-terminal residue" evidence="5">
    <location>
        <position position="574"/>
    </location>
</feature>
<dbReference type="InterPro" id="IPR029055">
    <property type="entry name" value="Ntn_hydrolases_N"/>
</dbReference>
<dbReference type="OMA" id="SVYESCP"/>
<comment type="caution">
    <text evidence="5">The sequence shown here is derived from an EMBL/GenBank/DDBJ whole genome shotgun (WGS) entry which is preliminary data.</text>
</comment>
<keyword evidence="3" id="KW-0315">Glutamine amidotransferase</keyword>
<dbReference type="PANTHER" id="PTHR45937">
    <property type="entry name" value="ASPARAGINE SYNTHETASE DOMAIN-CONTAINING PROTEIN 1"/>
    <property type="match status" value="1"/>
</dbReference>
<dbReference type="AlphaFoldDB" id="A0A3E2HRI1"/>
<dbReference type="SUPFAM" id="SSF52402">
    <property type="entry name" value="Adenine nucleotide alpha hydrolases-like"/>
    <property type="match status" value="1"/>
</dbReference>
<dbReference type="InterPro" id="IPR001962">
    <property type="entry name" value="Asn_synthase"/>
</dbReference>
<organism evidence="5 6">
    <name type="scientific">Scytalidium lignicola</name>
    <name type="common">Hyphomycete</name>
    <dbReference type="NCBI Taxonomy" id="5539"/>
    <lineage>
        <taxon>Eukaryota</taxon>
        <taxon>Fungi</taxon>
        <taxon>Dikarya</taxon>
        <taxon>Ascomycota</taxon>
        <taxon>Pezizomycotina</taxon>
        <taxon>Leotiomycetes</taxon>
        <taxon>Leotiomycetes incertae sedis</taxon>
        <taxon>Scytalidium</taxon>
    </lineage>
</organism>
<protein>
    <recommendedName>
        <fullName evidence="4">Glutamine amidotransferase type-2 domain-containing protein</fullName>
    </recommendedName>
</protein>
<feature type="non-terminal residue" evidence="5">
    <location>
        <position position="1"/>
    </location>
</feature>
<dbReference type="GO" id="GO:0004066">
    <property type="term" value="F:asparagine synthase (glutamine-hydrolyzing) activity"/>
    <property type="evidence" value="ECO:0007669"/>
    <property type="project" value="InterPro"/>
</dbReference>
<dbReference type="Pfam" id="PF00733">
    <property type="entry name" value="Asn_synthase"/>
    <property type="match status" value="2"/>
</dbReference>
<dbReference type="PANTHER" id="PTHR45937:SF1">
    <property type="entry name" value="ASPARAGINE SYNTHETASE DOMAIN-CONTAINING PROTEIN 1"/>
    <property type="match status" value="1"/>
</dbReference>
<dbReference type="CDD" id="cd03766">
    <property type="entry name" value="Gn_AT_II_novel"/>
    <property type="match status" value="1"/>
</dbReference>
<dbReference type="Proteomes" id="UP000258309">
    <property type="component" value="Unassembled WGS sequence"/>
</dbReference>
<dbReference type="Pfam" id="PF13537">
    <property type="entry name" value="GATase_7"/>
    <property type="match status" value="1"/>
</dbReference>
<dbReference type="CDD" id="cd01991">
    <property type="entry name" value="Asn_synthase_B_C"/>
    <property type="match status" value="1"/>
</dbReference>
<dbReference type="OrthoDB" id="10252281at2759"/>
<dbReference type="PROSITE" id="PS51278">
    <property type="entry name" value="GATASE_TYPE_2"/>
    <property type="match status" value="1"/>
</dbReference>
<feature type="domain" description="Glutamine amidotransferase type-2" evidence="4">
    <location>
        <begin position="2"/>
        <end position="203"/>
    </location>
</feature>
<dbReference type="InterPro" id="IPR051857">
    <property type="entry name" value="Asn_synthetase_domain"/>
</dbReference>
<evidence type="ECO:0000256" key="2">
    <source>
        <dbReference type="ARBA" id="ARBA00022888"/>
    </source>
</evidence>
<gene>
    <name evidence="5" type="ORF">B7463_g308</name>
</gene>
<dbReference type="InterPro" id="IPR014729">
    <property type="entry name" value="Rossmann-like_a/b/a_fold"/>
</dbReference>
<evidence type="ECO:0000313" key="6">
    <source>
        <dbReference type="Proteomes" id="UP000258309"/>
    </source>
</evidence>
<dbReference type="STRING" id="5539.A0A3E2HRI1"/>
<keyword evidence="2" id="KW-0061">Asparagine biosynthesis</keyword>
<evidence type="ECO:0000313" key="5">
    <source>
        <dbReference type="EMBL" id="RFU35970.1"/>
    </source>
</evidence>
<dbReference type="GO" id="GO:0006529">
    <property type="term" value="P:asparagine biosynthetic process"/>
    <property type="evidence" value="ECO:0007669"/>
    <property type="project" value="UniProtKB-KW"/>
</dbReference>
<dbReference type="InterPro" id="IPR017932">
    <property type="entry name" value="GATase_2_dom"/>
</dbReference>
<proteinExistence type="predicted"/>
<keyword evidence="1" id="KW-0028">Amino-acid biosynthesis</keyword>
<sequence>MCGIFASVSTREYQHQSGELTQLLCNRGPDHIGQVQSKFTVKDGATYWLSFTSTVLALRGGHLTPQPFKSPTSSSVLCWNGEAWKVGQDNVEGNDGQVIFDLLLNASACKKLAWDSRIAVLEVLQSIAGPFAFFFYDAVHNQIYFGRDRLGRRSLLYNVARYPESLEFASVGDSIGGRWQEVEADGVYILSLTNGIPILGGNAEDNVLLSSITSICTVSWSSTNSDSETLSIGKFNRDIPDRTYSLNALSPSVIELRHQLNESLKLRLLNIPVPPGLDQAHNARVAILFSGGLDCTVLARMTHDVIPIDQEIDLLNVAFENPRVVQAAIKAASKQPSNVYISPYEACPDRETGRKAFRELQDVCPDRKWRFIAINVPYAETVEHRLRVVNLIRPHQTEMDLSIAYALYFAARGVGVASVNQENNNFSYATTARVLLSGLGADELFGGYTRHATAFSRHGFPGLLDEIELDVGRLGKRNLGRDDRVISHWGKEARFPYLDESLVKWAVERPIWDKCSFHENGTTELLDFDPSKRVLRLLADELGMHNVAKEKKRAFGTRTAKMEMGNTKGTNLIS</sequence>
<dbReference type="SUPFAM" id="SSF56235">
    <property type="entry name" value="N-terminal nucleophile aminohydrolases (Ntn hydrolases)"/>
    <property type="match status" value="1"/>
</dbReference>
<dbReference type="EMBL" id="NCSJ02000003">
    <property type="protein sequence ID" value="RFU35970.1"/>
    <property type="molecule type" value="Genomic_DNA"/>
</dbReference>
<reference evidence="5 6" key="1">
    <citation type="submission" date="2018-05" db="EMBL/GenBank/DDBJ databases">
        <title>Draft genome sequence of Scytalidium lignicola DSM 105466, a ubiquitous saprotrophic fungus.</title>
        <authorList>
            <person name="Buettner E."/>
            <person name="Gebauer A.M."/>
            <person name="Hofrichter M."/>
            <person name="Liers C."/>
            <person name="Kellner H."/>
        </authorList>
    </citation>
    <scope>NUCLEOTIDE SEQUENCE [LARGE SCALE GENOMIC DNA]</scope>
    <source>
        <strain evidence="5 6">DSM 105466</strain>
    </source>
</reference>
<dbReference type="Gene3D" id="3.60.20.10">
    <property type="entry name" value="Glutamine Phosphoribosylpyrophosphate, subunit 1, domain 1"/>
    <property type="match status" value="1"/>
</dbReference>
<dbReference type="Gene3D" id="3.40.50.620">
    <property type="entry name" value="HUPs"/>
    <property type="match status" value="1"/>
</dbReference>
<keyword evidence="6" id="KW-1185">Reference proteome</keyword>